<evidence type="ECO:0000256" key="1">
    <source>
        <dbReference type="SAM" id="MobiDB-lite"/>
    </source>
</evidence>
<feature type="region of interest" description="Disordered" evidence="1">
    <location>
        <begin position="1"/>
        <end position="22"/>
    </location>
</feature>
<dbReference type="Proteomes" id="UP001317629">
    <property type="component" value="Plasmid pSS37A-Re-1"/>
</dbReference>
<sequence length="110" mass="11780">MSSASGRDTEEIGLGTGGGESKAHALAVSITRAAIFNSRRRNVRKLGFRQIARLRDSVADAEHQPKGGGVQDEANLIGERRTARRSVGGKLPLMELDEVLRLSARAIEAS</sequence>
<proteinExistence type="predicted"/>
<organism evidence="2 3">
    <name type="scientific">Methylocystis iwaonis</name>
    <dbReference type="NCBI Taxonomy" id="2885079"/>
    <lineage>
        <taxon>Bacteria</taxon>
        <taxon>Pseudomonadati</taxon>
        <taxon>Pseudomonadota</taxon>
        <taxon>Alphaproteobacteria</taxon>
        <taxon>Hyphomicrobiales</taxon>
        <taxon>Methylocystaceae</taxon>
        <taxon>Methylocystis</taxon>
    </lineage>
</organism>
<geneLocation type="plasmid" evidence="2 3">
    <name>pSS37A-Re-1</name>
</geneLocation>
<evidence type="ECO:0000313" key="3">
    <source>
        <dbReference type="Proteomes" id="UP001317629"/>
    </source>
</evidence>
<gene>
    <name evidence="2" type="ORF">SS37A_37130</name>
</gene>
<evidence type="ECO:0000313" key="2">
    <source>
        <dbReference type="EMBL" id="BDV36183.1"/>
    </source>
</evidence>
<keyword evidence="3" id="KW-1185">Reference proteome</keyword>
<protein>
    <submittedName>
        <fullName evidence="2">Uncharacterized protein</fullName>
    </submittedName>
</protein>
<dbReference type="EMBL" id="AP027143">
    <property type="protein sequence ID" value="BDV36183.1"/>
    <property type="molecule type" value="Genomic_DNA"/>
</dbReference>
<keyword evidence="2" id="KW-0614">Plasmid</keyword>
<name>A0ABN6VKA0_9HYPH</name>
<accession>A0ABN6VKA0</accession>
<reference evidence="2 3" key="1">
    <citation type="journal article" date="2023" name="Int. J. Syst. Evol. Microbiol.">
        <title>Methylocystis iwaonis sp. nov., a type II methane-oxidizing bacterium from surface soil of a rice paddy field in Japan, and emended description of the genus Methylocystis (ex Whittenbury et al. 1970) Bowman et al. 1993.</title>
        <authorList>
            <person name="Kaise H."/>
            <person name="Sawadogo J.B."/>
            <person name="Alam M.S."/>
            <person name="Ueno C."/>
            <person name="Dianou D."/>
            <person name="Shinjo R."/>
            <person name="Asakawa S."/>
        </authorList>
    </citation>
    <scope>NUCLEOTIDE SEQUENCE [LARGE SCALE GENOMIC DNA]</scope>
    <source>
        <strain evidence="2 3">SS37A-Re</strain>
    </source>
</reference>